<proteinExistence type="predicted"/>
<dbReference type="EMBL" id="GBXM01067588">
    <property type="protein sequence ID" value="JAH40989.1"/>
    <property type="molecule type" value="Transcribed_RNA"/>
</dbReference>
<dbReference type="AlphaFoldDB" id="A0A0E9SHY9"/>
<sequence>MCTTCSCSVKRTACVFGREPQVVFTLPSRQQGIYMSTLVCSLRIPNLGGIGNAHLNK</sequence>
<accession>A0A0E9SHY9</accession>
<organism evidence="1">
    <name type="scientific">Anguilla anguilla</name>
    <name type="common">European freshwater eel</name>
    <name type="synonym">Muraena anguilla</name>
    <dbReference type="NCBI Taxonomy" id="7936"/>
    <lineage>
        <taxon>Eukaryota</taxon>
        <taxon>Metazoa</taxon>
        <taxon>Chordata</taxon>
        <taxon>Craniata</taxon>
        <taxon>Vertebrata</taxon>
        <taxon>Euteleostomi</taxon>
        <taxon>Actinopterygii</taxon>
        <taxon>Neopterygii</taxon>
        <taxon>Teleostei</taxon>
        <taxon>Anguilliformes</taxon>
        <taxon>Anguillidae</taxon>
        <taxon>Anguilla</taxon>
    </lineage>
</organism>
<name>A0A0E9SHY9_ANGAN</name>
<evidence type="ECO:0000313" key="1">
    <source>
        <dbReference type="EMBL" id="JAH40989.1"/>
    </source>
</evidence>
<protein>
    <submittedName>
        <fullName evidence="1">Uncharacterized protein</fullName>
    </submittedName>
</protein>
<reference evidence="1" key="1">
    <citation type="submission" date="2014-11" db="EMBL/GenBank/DDBJ databases">
        <authorList>
            <person name="Amaro Gonzalez C."/>
        </authorList>
    </citation>
    <scope>NUCLEOTIDE SEQUENCE</scope>
</reference>
<reference evidence="1" key="2">
    <citation type="journal article" date="2015" name="Fish Shellfish Immunol.">
        <title>Early steps in the European eel (Anguilla anguilla)-Vibrio vulnificus interaction in the gills: Role of the RtxA13 toxin.</title>
        <authorList>
            <person name="Callol A."/>
            <person name="Pajuelo D."/>
            <person name="Ebbesson L."/>
            <person name="Teles M."/>
            <person name="MacKenzie S."/>
            <person name="Amaro C."/>
        </authorList>
    </citation>
    <scope>NUCLEOTIDE SEQUENCE</scope>
</reference>